<feature type="non-terminal residue" evidence="2">
    <location>
        <position position="1"/>
    </location>
</feature>
<keyword evidence="1" id="KW-1133">Transmembrane helix</keyword>
<sequence>IRIDTDLPVIKAQVVLIHIIGTLAVRRFRGLFVEPALIHPPDANPVLLINSNLSLILLVPPAIFFSLYKCGGIAPAILLKPTD</sequence>
<evidence type="ECO:0000256" key="1">
    <source>
        <dbReference type="SAM" id="Phobius"/>
    </source>
</evidence>
<comment type="caution">
    <text evidence="2">The sequence shown here is derived from an EMBL/GenBank/DDBJ whole genome shotgun (WGS) entry which is preliminary data.</text>
</comment>
<keyword evidence="1" id="KW-0812">Transmembrane</keyword>
<organism evidence="2">
    <name type="scientific">marine sediment metagenome</name>
    <dbReference type="NCBI Taxonomy" id="412755"/>
    <lineage>
        <taxon>unclassified sequences</taxon>
        <taxon>metagenomes</taxon>
        <taxon>ecological metagenomes</taxon>
    </lineage>
</organism>
<name>A0A0F9PA23_9ZZZZ</name>
<gene>
    <name evidence="2" type="ORF">LCGC14_0926700</name>
</gene>
<feature type="transmembrane region" description="Helical" evidence="1">
    <location>
        <begin position="55"/>
        <end position="79"/>
    </location>
</feature>
<accession>A0A0F9PA23</accession>
<proteinExistence type="predicted"/>
<protein>
    <submittedName>
        <fullName evidence="2">Uncharacterized protein</fullName>
    </submittedName>
</protein>
<dbReference type="EMBL" id="LAZR01003159">
    <property type="protein sequence ID" value="KKN21292.1"/>
    <property type="molecule type" value="Genomic_DNA"/>
</dbReference>
<reference evidence="2" key="1">
    <citation type="journal article" date="2015" name="Nature">
        <title>Complex archaea that bridge the gap between prokaryotes and eukaryotes.</title>
        <authorList>
            <person name="Spang A."/>
            <person name="Saw J.H."/>
            <person name="Jorgensen S.L."/>
            <person name="Zaremba-Niedzwiedzka K."/>
            <person name="Martijn J."/>
            <person name="Lind A.E."/>
            <person name="van Eijk R."/>
            <person name="Schleper C."/>
            <person name="Guy L."/>
            <person name="Ettema T.J."/>
        </authorList>
    </citation>
    <scope>NUCLEOTIDE SEQUENCE</scope>
</reference>
<keyword evidence="1" id="KW-0472">Membrane</keyword>
<evidence type="ECO:0000313" key="2">
    <source>
        <dbReference type="EMBL" id="KKN21292.1"/>
    </source>
</evidence>
<dbReference type="AlphaFoldDB" id="A0A0F9PA23"/>